<accession>A0A6S6M0V1</accession>
<dbReference type="RefSeq" id="WP_185245238.1">
    <property type="nucleotide sequence ID" value="NZ_AP023213.1"/>
</dbReference>
<dbReference type="SUPFAM" id="SSF51735">
    <property type="entry name" value="NAD(P)-binding Rossmann-fold domains"/>
    <property type="match status" value="1"/>
</dbReference>
<dbReference type="GO" id="GO:0004029">
    <property type="term" value="F:aldehyde dehydrogenase (NAD+) activity"/>
    <property type="evidence" value="ECO:0007669"/>
    <property type="project" value="TreeGrafter"/>
</dbReference>
<dbReference type="InterPro" id="IPR002225">
    <property type="entry name" value="3Beta_OHSteriod_DH/Estase"/>
</dbReference>
<dbReference type="AlphaFoldDB" id="A0A6S6M0V1"/>
<organism evidence="2 3">
    <name type="scientific">Citrifermentans bremense</name>
    <dbReference type="NCBI Taxonomy" id="60035"/>
    <lineage>
        <taxon>Bacteria</taxon>
        <taxon>Pseudomonadati</taxon>
        <taxon>Thermodesulfobacteriota</taxon>
        <taxon>Desulfuromonadia</taxon>
        <taxon>Geobacterales</taxon>
        <taxon>Geobacteraceae</taxon>
        <taxon>Citrifermentans</taxon>
    </lineage>
</organism>
<proteinExistence type="predicted"/>
<evidence type="ECO:0000313" key="2">
    <source>
        <dbReference type="EMBL" id="BCG47179.1"/>
    </source>
</evidence>
<dbReference type="GO" id="GO:0006694">
    <property type="term" value="P:steroid biosynthetic process"/>
    <property type="evidence" value="ECO:0007669"/>
    <property type="project" value="InterPro"/>
</dbReference>
<feature type="domain" description="3-beta hydroxysteroid dehydrogenase/isomerase" evidence="1">
    <location>
        <begin position="4"/>
        <end position="250"/>
    </location>
</feature>
<dbReference type="PANTHER" id="PTHR48079:SF6">
    <property type="entry name" value="NAD(P)-BINDING DOMAIN-CONTAINING PROTEIN-RELATED"/>
    <property type="match status" value="1"/>
</dbReference>
<dbReference type="PANTHER" id="PTHR48079">
    <property type="entry name" value="PROTEIN YEEZ"/>
    <property type="match status" value="1"/>
</dbReference>
<dbReference type="InterPro" id="IPR036291">
    <property type="entry name" value="NAD(P)-bd_dom_sf"/>
</dbReference>
<evidence type="ECO:0000259" key="1">
    <source>
        <dbReference type="Pfam" id="PF01073"/>
    </source>
</evidence>
<dbReference type="Proteomes" id="UP000515472">
    <property type="component" value="Chromosome"/>
</dbReference>
<evidence type="ECO:0000313" key="3">
    <source>
        <dbReference type="Proteomes" id="UP000515472"/>
    </source>
</evidence>
<dbReference type="Pfam" id="PF01073">
    <property type="entry name" value="3Beta_HSD"/>
    <property type="match status" value="1"/>
</dbReference>
<dbReference type="GO" id="GO:0005737">
    <property type="term" value="C:cytoplasm"/>
    <property type="evidence" value="ECO:0007669"/>
    <property type="project" value="TreeGrafter"/>
</dbReference>
<keyword evidence="3" id="KW-1185">Reference proteome</keyword>
<dbReference type="EMBL" id="AP023213">
    <property type="protein sequence ID" value="BCG47179.1"/>
    <property type="molecule type" value="Genomic_DNA"/>
</dbReference>
<gene>
    <name evidence="2" type="ORF">GEOBRER4_n2006</name>
</gene>
<dbReference type="InterPro" id="IPR051783">
    <property type="entry name" value="NAD(P)-dependent_oxidoreduct"/>
</dbReference>
<sequence>MKALVTGGGGFLGSAIVRQLLARGDQAISFSRCEYQELAALGVEQRRGDLSDLEAVVEAARGCDVVFHVAAKAGIWGEYEEYYRANVTGTENVIEACRRLGIKRLVYTGSPSVVFDGSDVEGGDESLPYPAHFEAHYPHTKALAEQAVLAANSPTLATVSLRPHLIWGPGDNHLVPRIVAKARAGALKRIGNRPCLVDTVYVENAAEAHLNAADRLKSGSTPAGKAYFISNGEPVPLWDMVNRILAAAGLPPVMRRVSPGIAYGAGVVCEALWRVLRLSGEPPMTRFVAKELATAHWFDISAARADLGYHPRVSIEEGLKLLQESLGQGR</sequence>
<protein>
    <submittedName>
        <fullName evidence="2">NAD(P)H steroid dehydrogenase-like protein in alkane synthesis cluster</fullName>
    </submittedName>
</protein>
<dbReference type="GO" id="GO:0016616">
    <property type="term" value="F:oxidoreductase activity, acting on the CH-OH group of donors, NAD or NADP as acceptor"/>
    <property type="evidence" value="ECO:0007669"/>
    <property type="project" value="InterPro"/>
</dbReference>
<name>A0A6S6M0V1_9BACT</name>
<dbReference type="Gene3D" id="3.40.50.720">
    <property type="entry name" value="NAD(P)-binding Rossmann-like Domain"/>
    <property type="match status" value="1"/>
</dbReference>
<reference evidence="2 3" key="1">
    <citation type="submission" date="2020-06" db="EMBL/GenBank/DDBJ databases">
        <title>Interaction of electrochemicaly active bacteria, Geobacter bremensis R4 on different carbon anode.</title>
        <authorList>
            <person name="Meng L."/>
            <person name="Yoshida N."/>
        </authorList>
    </citation>
    <scope>NUCLEOTIDE SEQUENCE [LARGE SCALE GENOMIC DNA]</scope>
    <source>
        <strain evidence="2 3">R4</strain>
    </source>
</reference>
<dbReference type="KEGG" id="gbn:GEOBRER4_19290"/>